<reference evidence="1 2" key="1">
    <citation type="submission" date="2024-06" db="EMBL/GenBank/DDBJ databases">
        <title>The Natural Products Discovery Center: Release of the First 8490 Sequenced Strains for Exploring Actinobacteria Biosynthetic Diversity.</title>
        <authorList>
            <person name="Kalkreuter E."/>
            <person name="Kautsar S.A."/>
            <person name="Yang D."/>
            <person name="Bader C.D."/>
            <person name="Teijaro C.N."/>
            <person name="Fluegel L."/>
            <person name="Davis C.M."/>
            <person name="Simpson J.R."/>
            <person name="Lauterbach L."/>
            <person name="Steele A.D."/>
            <person name="Gui C."/>
            <person name="Meng S."/>
            <person name="Li G."/>
            <person name="Viehrig K."/>
            <person name="Ye F."/>
            <person name="Su P."/>
            <person name="Kiefer A.F."/>
            <person name="Nichols A."/>
            <person name="Cepeda A.J."/>
            <person name="Yan W."/>
            <person name="Fan B."/>
            <person name="Jiang Y."/>
            <person name="Adhikari A."/>
            <person name="Zheng C.-J."/>
            <person name="Schuster L."/>
            <person name="Cowan T.M."/>
            <person name="Smanski M.J."/>
            <person name="Chevrette M.G."/>
            <person name="De Carvalho L.P.S."/>
            <person name="Shen B."/>
        </authorList>
    </citation>
    <scope>NUCLEOTIDE SEQUENCE [LARGE SCALE GENOMIC DNA]</scope>
    <source>
        <strain evidence="1 2">NPDC046851</strain>
    </source>
</reference>
<organism evidence="1 2">
    <name type="scientific">Streptomyces neyagawaensis</name>
    <dbReference type="NCBI Taxonomy" id="42238"/>
    <lineage>
        <taxon>Bacteria</taxon>
        <taxon>Bacillati</taxon>
        <taxon>Actinomycetota</taxon>
        <taxon>Actinomycetes</taxon>
        <taxon>Kitasatosporales</taxon>
        <taxon>Streptomycetaceae</taxon>
        <taxon>Streptomyces</taxon>
    </lineage>
</organism>
<sequence>MCAGGDAVLGAGEISFREESGRWEVDEVSNQSTGYCPDVSSWSAVVEALDQAGIERPAGFTHEVVFRRCPSCHELNIVREEDFACVFCDEALPREWNIDQPRR</sequence>
<gene>
    <name evidence="1" type="ORF">ABZ931_36580</name>
</gene>
<comment type="caution">
    <text evidence="1">The sequence shown here is derived from an EMBL/GenBank/DDBJ whole genome shotgun (WGS) entry which is preliminary data.</text>
</comment>
<dbReference type="RefSeq" id="WP_359702117.1">
    <property type="nucleotide sequence ID" value="NZ_JBEYXT010000314.1"/>
</dbReference>
<dbReference type="EMBL" id="JBEYXT010000314">
    <property type="protein sequence ID" value="MEU6806464.1"/>
    <property type="molecule type" value="Genomic_DNA"/>
</dbReference>
<proteinExistence type="predicted"/>
<keyword evidence="2" id="KW-1185">Reference proteome</keyword>
<evidence type="ECO:0000313" key="1">
    <source>
        <dbReference type="EMBL" id="MEU6806464.1"/>
    </source>
</evidence>
<evidence type="ECO:0000313" key="2">
    <source>
        <dbReference type="Proteomes" id="UP001551189"/>
    </source>
</evidence>
<protein>
    <submittedName>
        <fullName evidence="1">Uncharacterized protein</fullName>
    </submittedName>
</protein>
<name>A0ABV3BBW9_9ACTN</name>
<accession>A0ABV3BBW9</accession>
<dbReference type="Proteomes" id="UP001551189">
    <property type="component" value="Unassembled WGS sequence"/>
</dbReference>